<keyword evidence="6" id="KW-1185">Reference proteome</keyword>
<dbReference type="PANTHER" id="PTHR33744:SF7">
    <property type="entry name" value="PUCR FAMILY TRANSCRIPTIONAL REGULATOR"/>
    <property type="match status" value="1"/>
</dbReference>
<dbReference type="InterPro" id="IPR042070">
    <property type="entry name" value="PucR_C-HTH_sf"/>
</dbReference>
<dbReference type="RefSeq" id="WP_132876668.1">
    <property type="nucleotide sequence ID" value="NZ_SLXQ01000002.1"/>
</dbReference>
<comment type="similarity">
    <text evidence="1">Belongs to the CdaR family.</text>
</comment>
<feature type="domain" description="PucR C-terminal helix-turn-helix" evidence="2">
    <location>
        <begin position="347"/>
        <end position="404"/>
    </location>
</feature>
<sequence>MESVAVRETILRTIETVEDRLEPIGDHLVHSYQSDIVDYRALDEQALRGDVRQTAQRNVQELLAALRDEAAPTDTSLEALRRSARRRVHQGISLQALLHAYRLWGQVVWQEILGVSDPEVAAEREAALIIAGRVMAYVDQVSVAVAQTYLDEVTGVLGDREAMRRDLLEALISGRPISERMRQRASASNLDVGGAHAVVLARLLEPGGSERAVLRAAVTEARKRLRPDNASILVGIREDEVVIICPATDASGYTTLVQQAGEWAAQLSDFAVGVGRVHSAMDGIAQGYAEAEQAVRLGAARGAHAKAITFSDVLLDQLLSSSSHLGALHDETMRPLHEYDRERDSQLVRTLRAYYEHGFSLAKSAAELSVNPNTIVYRLRRIQQLTGHDPNDPDELLLLVLGLKSDRWAEG</sequence>
<accession>A0A4R2R6S3</accession>
<dbReference type="Pfam" id="PF14361">
    <property type="entry name" value="RsbRD_N"/>
    <property type="match status" value="1"/>
</dbReference>
<evidence type="ECO:0000259" key="4">
    <source>
        <dbReference type="Pfam" id="PF17853"/>
    </source>
</evidence>
<dbReference type="AlphaFoldDB" id="A0A4R2R6S3"/>
<dbReference type="InterPro" id="IPR025751">
    <property type="entry name" value="RsbRD_N_dom"/>
</dbReference>
<dbReference type="Proteomes" id="UP000294911">
    <property type="component" value="Unassembled WGS sequence"/>
</dbReference>
<dbReference type="InterPro" id="IPR025736">
    <property type="entry name" value="PucR_C-HTH_dom"/>
</dbReference>
<gene>
    <name evidence="5" type="ORF">EV191_102543</name>
</gene>
<dbReference type="OrthoDB" id="4571023at2"/>
<dbReference type="Gene3D" id="1.10.10.2840">
    <property type="entry name" value="PucR C-terminal helix-turn-helix domain"/>
    <property type="match status" value="1"/>
</dbReference>
<organism evidence="5 6">
    <name type="scientific">Tamaricihabitans halophyticus</name>
    <dbReference type="NCBI Taxonomy" id="1262583"/>
    <lineage>
        <taxon>Bacteria</taxon>
        <taxon>Bacillati</taxon>
        <taxon>Actinomycetota</taxon>
        <taxon>Actinomycetes</taxon>
        <taxon>Pseudonocardiales</taxon>
        <taxon>Pseudonocardiaceae</taxon>
        <taxon>Tamaricihabitans</taxon>
    </lineage>
</organism>
<dbReference type="PANTHER" id="PTHR33744">
    <property type="entry name" value="CARBOHYDRATE DIACID REGULATOR"/>
    <property type="match status" value="1"/>
</dbReference>
<reference evidence="5 6" key="1">
    <citation type="submission" date="2019-03" db="EMBL/GenBank/DDBJ databases">
        <title>Genomic Encyclopedia of Type Strains, Phase IV (KMG-IV): sequencing the most valuable type-strain genomes for metagenomic binning, comparative biology and taxonomic classification.</title>
        <authorList>
            <person name="Goeker M."/>
        </authorList>
    </citation>
    <scope>NUCLEOTIDE SEQUENCE [LARGE SCALE GENOMIC DNA]</scope>
    <source>
        <strain evidence="5 6">DSM 45765</strain>
    </source>
</reference>
<name>A0A4R2R6S3_9PSEU</name>
<evidence type="ECO:0000259" key="2">
    <source>
        <dbReference type="Pfam" id="PF13556"/>
    </source>
</evidence>
<proteinExistence type="inferred from homology"/>
<evidence type="ECO:0000313" key="6">
    <source>
        <dbReference type="Proteomes" id="UP000294911"/>
    </source>
</evidence>
<dbReference type="Pfam" id="PF17853">
    <property type="entry name" value="GGDEF_2"/>
    <property type="match status" value="1"/>
</dbReference>
<evidence type="ECO:0000259" key="3">
    <source>
        <dbReference type="Pfam" id="PF14361"/>
    </source>
</evidence>
<feature type="domain" description="CdaR GGDEF-like" evidence="4">
    <location>
        <begin position="174"/>
        <end position="297"/>
    </location>
</feature>
<comment type="caution">
    <text evidence="5">The sequence shown here is derived from an EMBL/GenBank/DDBJ whole genome shotgun (WGS) entry which is preliminary data.</text>
</comment>
<dbReference type="EMBL" id="SLXQ01000002">
    <property type="protein sequence ID" value="TCP55331.1"/>
    <property type="molecule type" value="Genomic_DNA"/>
</dbReference>
<feature type="domain" description="RsbT co-antagonist protein RsbRD N-terminal" evidence="3">
    <location>
        <begin position="26"/>
        <end position="164"/>
    </location>
</feature>
<evidence type="ECO:0000313" key="5">
    <source>
        <dbReference type="EMBL" id="TCP55331.1"/>
    </source>
</evidence>
<evidence type="ECO:0000256" key="1">
    <source>
        <dbReference type="ARBA" id="ARBA00006754"/>
    </source>
</evidence>
<dbReference type="InterPro" id="IPR041522">
    <property type="entry name" value="CdaR_GGDEF"/>
</dbReference>
<dbReference type="Pfam" id="PF13556">
    <property type="entry name" value="HTH_30"/>
    <property type="match status" value="1"/>
</dbReference>
<dbReference type="InterPro" id="IPR051448">
    <property type="entry name" value="CdaR-like_regulators"/>
</dbReference>
<protein>
    <submittedName>
        <fullName evidence="5">CdaR family transcriptional regulator</fullName>
    </submittedName>
</protein>